<dbReference type="PANTHER" id="PTHR24095">
    <property type="entry name" value="ACETYL-COENZYME A SYNTHETASE"/>
    <property type="match status" value="1"/>
</dbReference>
<dbReference type="InterPro" id="IPR000873">
    <property type="entry name" value="AMP-dep_synth/lig_dom"/>
</dbReference>
<dbReference type="EMBL" id="UGMS01000002">
    <property type="protein sequence ID" value="STW65900.1"/>
    <property type="molecule type" value="Genomic_DNA"/>
</dbReference>
<organism evidence="5 6">
    <name type="scientific">Klebsiella michiganensis</name>
    <dbReference type="NCBI Taxonomy" id="1134687"/>
    <lineage>
        <taxon>Bacteria</taxon>
        <taxon>Pseudomonadati</taxon>
        <taxon>Pseudomonadota</taxon>
        <taxon>Gammaproteobacteria</taxon>
        <taxon>Enterobacterales</taxon>
        <taxon>Enterobacteriaceae</taxon>
        <taxon>Klebsiella/Raoultella group</taxon>
        <taxon>Klebsiella</taxon>
    </lineage>
</organism>
<gene>
    <name evidence="5" type="primary">acs_1</name>
    <name evidence="5" type="ORF">NCTC11685_03609</name>
</gene>
<comment type="caution">
    <text evidence="5">The sequence shown here is derived from an EMBL/GenBank/DDBJ whole genome shotgun (WGS) entry which is preliminary data.</text>
</comment>
<evidence type="ECO:0000256" key="2">
    <source>
        <dbReference type="ARBA" id="ARBA00022990"/>
    </source>
</evidence>
<evidence type="ECO:0000256" key="1">
    <source>
        <dbReference type="ARBA" id="ARBA00006432"/>
    </source>
</evidence>
<protein>
    <submittedName>
        <fullName evidence="5">Acetyl-CoA synthetase</fullName>
        <ecNumber evidence="5">6.2.1.1</ecNumber>
    </submittedName>
</protein>
<dbReference type="Pfam" id="PF16177">
    <property type="entry name" value="ACAS_N"/>
    <property type="match status" value="1"/>
</dbReference>
<dbReference type="EC" id="6.2.1.1" evidence="5"/>
<comment type="similarity">
    <text evidence="1">Belongs to the ATP-dependent AMP-binding enzyme family.</text>
</comment>
<dbReference type="AlphaFoldDB" id="A0A7H4PDC3"/>
<dbReference type="GO" id="GO:0003987">
    <property type="term" value="F:acetate-CoA ligase activity"/>
    <property type="evidence" value="ECO:0007669"/>
    <property type="project" value="UniProtKB-EC"/>
</dbReference>
<dbReference type="GO" id="GO:0005829">
    <property type="term" value="C:cytosol"/>
    <property type="evidence" value="ECO:0007669"/>
    <property type="project" value="TreeGrafter"/>
</dbReference>
<feature type="domain" description="AMP-dependent synthetase/ligase" evidence="3">
    <location>
        <begin position="83"/>
        <end position="173"/>
    </location>
</feature>
<name>A0A7H4PDC3_9ENTR</name>
<feature type="domain" description="Acetyl-coenzyme A synthetase N-terminal" evidence="4">
    <location>
        <begin position="24"/>
        <end position="81"/>
    </location>
</feature>
<dbReference type="InterPro" id="IPR032387">
    <property type="entry name" value="ACAS_N"/>
</dbReference>
<evidence type="ECO:0000259" key="4">
    <source>
        <dbReference type="Pfam" id="PF16177"/>
    </source>
</evidence>
<keyword evidence="5" id="KW-0436">Ligase</keyword>
<dbReference type="PANTHER" id="PTHR24095:SF243">
    <property type="entry name" value="ACETYL-COENZYME A SYNTHETASE"/>
    <property type="match status" value="1"/>
</dbReference>
<dbReference type="Gene3D" id="3.40.50.12780">
    <property type="entry name" value="N-terminal domain of ligase-like"/>
    <property type="match status" value="1"/>
</dbReference>
<reference evidence="5 6" key="1">
    <citation type="submission" date="2018-06" db="EMBL/GenBank/DDBJ databases">
        <authorList>
            <consortium name="Pathogen Informatics"/>
            <person name="Doyle S."/>
        </authorList>
    </citation>
    <scope>NUCLEOTIDE SEQUENCE [LARGE SCALE GENOMIC DNA]</scope>
    <source>
        <strain evidence="5 6">NCTC11685</strain>
    </source>
</reference>
<dbReference type="Pfam" id="PF00501">
    <property type="entry name" value="AMP-binding"/>
    <property type="match status" value="1"/>
</dbReference>
<evidence type="ECO:0000313" key="6">
    <source>
        <dbReference type="Proteomes" id="UP000254863"/>
    </source>
</evidence>
<dbReference type="GO" id="GO:0006085">
    <property type="term" value="P:acetyl-CoA biosynthetic process"/>
    <property type="evidence" value="ECO:0007669"/>
    <property type="project" value="TreeGrafter"/>
</dbReference>
<keyword evidence="2" id="KW-0007">Acetylation</keyword>
<evidence type="ECO:0000259" key="3">
    <source>
        <dbReference type="Pfam" id="PF00501"/>
    </source>
</evidence>
<dbReference type="Proteomes" id="UP000254863">
    <property type="component" value="Unassembled WGS sequence"/>
</dbReference>
<dbReference type="InterPro" id="IPR042099">
    <property type="entry name" value="ANL_N_sf"/>
</dbReference>
<proteinExistence type="inferred from homology"/>
<dbReference type="SUPFAM" id="SSF56801">
    <property type="entry name" value="Acetyl-CoA synthetase-like"/>
    <property type="match status" value="1"/>
</dbReference>
<evidence type="ECO:0000313" key="5">
    <source>
        <dbReference type="EMBL" id="STW65900.1"/>
    </source>
</evidence>
<sequence length="187" mass="20883">MSQIHKHSIPANIAERCLINPEQYQAQYQQSVTEPDAFWGEQGKILDWIKPYTRVKNTSFAPGNISIKWYEDGTLNLAANCLDRHLAERGDQTAIIWEGDDASQSKNITYRELHRDVCRFANVLLELGIKKGDVVAIYMPMVPEAAVAMLACARIGAIHSVIFGGFSPEAVAGRYHRFQLSPGDHLG</sequence>
<accession>A0A7H4PDC3</accession>